<dbReference type="AlphaFoldDB" id="A0A7Z0RS36"/>
<dbReference type="InterPro" id="IPR030931">
    <property type="entry name" value="Group_II_RT_mat"/>
</dbReference>
<dbReference type="EMBL" id="JACBYG010000178">
    <property type="protein sequence ID" value="NYS49853.1"/>
    <property type="molecule type" value="Genomic_DNA"/>
</dbReference>
<feature type="domain" description="Reverse transcriptase" evidence="3">
    <location>
        <begin position="1"/>
        <end position="215"/>
    </location>
</feature>
<comment type="caution">
    <text evidence="4">The sequence shown here is derived from an EMBL/GenBank/DDBJ whole genome shotgun (WGS) entry which is preliminary data.</text>
</comment>
<keyword evidence="2" id="KW-0227">DNA damage</keyword>
<dbReference type="PANTHER" id="PTHR34047">
    <property type="entry name" value="NUCLEAR INTRON MATURASE 1, MITOCHONDRIAL-RELATED"/>
    <property type="match status" value="1"/>
</dbReference>
<dbReference type="NCBIfam" id="TIGR04416">
    <property type="entry name" value="group_II_RT_mat"/>
    <property type="match status" value="1"/>
</dbReference>
<feature type="non-terminal residue" evidence="4">
    <location>
        <position position="249"/>
    </location>
</feature>
<feature type="non-terminal residue" evidence="4">
    <location>
        <position position="1"/>
    </location>
</feature>
<keyword evidence="4" id="KW-0695">RNA-directed DNA polymerase</keyword>
<evidence type="ECO:0000256" key="1">
    <source>
        <dbReference type="ARBA" id="ARBA00022457"/>
    </source>
</evidence>
<protein>
    <submittedName>
        <fullName evidence="4">Group II intron reverse transcriptase/maturase</fullName>
        <ecNumber evidence="4">2.7.7.49</ecNumber>
    </submittedName>
</protein>
<dbReference type="RefSeq" id="WP_179924355.1">
    <property type="nucleotide sequence ID" value="NZ_JACBYG010000178.1"/>
</dbReference>
<dbReference type="Gene3D" id="3.30.70.270">
    <property type="match status" value="1"/>
</dbReference>
<dbReference type="Pfam" id="PF00078">
    <property type="entry name" value="RVT_1"/>
    <property type="match status" value="1"/>
</dbReference>
<dbReference type="CDD" id="cd01651">
    <property type="entry name" value="RT_G2_intron"/>
    <property type="match status" value="1"/>
</dbReference>
<dbReference type="InterPro" id="IPR043502">
    <property type="entry name" value="DNA/RNA_pol_sf"/>
</dbReference>
<dbReference type="GO" id="GO:0006974">
    <property type="term" value="P:DNA damage response"/>
    <property type="evidence" value="ECO:0007669"/>
    <property type="project" value="UniProtKB-KW"/>
</dbReference>
<evidence type="ECO:0000313" key="4">
    <source>
        <dbReference type="EMBL" id="NYS49853.1"/>
    </source>
</evidence>
<sequence>QPVLRVEIPKPNGGVRNLGIPTVMDRMVQQAIVQTISPICERHFSEYSYGFRPNRSCETAIIQLLEYLNDGYEWIVDIDLEKFFDTVPQDRLMSLVHNIIQDGDTESLIRKYLHSGVVIKGQRYKTLVGTPQGGNLSPLLSNIMLNELDKELEKRGLRFVRYADDCVITVGSEASAKRVMHSISRFIEKRLGLKVNMTKTKIVGPTKLKYLGFGFWKSPKGWKCRPHQDSVQSFKRKLKRLTTRKWSID</sequence>
<evidence type="ECO:0000259" key="3">
    <source>
        <dbReference type="PROSITE" id="PS50878"/>
    </source>
</evidence>
<dbReference type="SUPFAM" id="SSF56672">
    <property type="entry name" value="DNA/RNA polymerases"/>
    <property type="match status" value="1"/>
</dbReference>
<evidence type="ECO:0000256" key="2">
    <source>
        <dbReference type="ARBA" id="ARBA00022763"/>
    </source>
</evidence>
<dbReference type="InterPro" id="IPR051083">
    <property type="entry name" value="GrpII_Intron_Splice-Mob/Def"/>
</dbReference>
<keyword evidence="5" id="KW-1185">Reference proteome</keyword>
<dbReference type="EC" id="2.7.7.49" evidence="4"/>
<keyword evidence="4" id="KW-0808">Transferase</keyword>
<name>A0A7Z0RS36_9STRE</name>
<dbReference type="GO" id="GO:0003964">
    <property type="term" value="F:RNA-directed DNA polymerase activity"/>
    <property type="evidence" value="ECO:0007669"/>
    <property type="project" value="UniProtKB-KW"/>
</dbReference>
<evidence type="ECO:0000313" key="5">
    <source>
        <dbReference type="Proteomes" id="UP000563349"/>
    </source>
</evidence>
<dbReference type="PROSITE" id="PS50878">
    <property type="entry name" value="RT_POL"/>
    <property type="match status" value="1"/>
</dbReference>
<dbReference type="InterPro" id="IPR000477">
    <property type="entry name" value="RT_dom"/>
</dbReference>
<keyword evidence="1" id="KW-0515">Mutator protein</keyword>
<accession>A0A7Z0RS36</accession>
<reference evidence="4 5" key="1">
    <citation type="submission" date="2020-07" db="EMBL/GenBank/DDBJ databases">
        <title>MOT database genomes.</title>
        <authorList>
            <person name="Joseph S."/>
            <person name="Aduse-Opoku J."/>
            <person name="Hashim A."/>
            <person name="Wade W."/>
            <person name="Curtis M."/>
        </authorList>
    </citation>
    <scope>NUCLEOTIDE SEQUENCE [LARGE SCALE GENOMIC DNA]</scope>
    <source>
        <strain evidence="4 5">CCW311</strain>
    </source>
</reference>
<keyword evidence="4" id="KW-0548">Nucleotidyltransferase</keyword>
<organism evidence="4 5">
    <name type="scientific">Streptococcus danieliae</name>
    <dbReference type="NCBI Taxonomy" id="747656"/>
    <lineage>
        <taxon>Bacteria</taxon>
        <taxon>Bacillati</taxon>
        <taxon>Bacillota</taxon>
        <taxon>Bacilli</taxon>
        <taxon>Lactobacillales</taxon>
        <taxon>Streptococcaceae</taxon>
        <taxon>Streptococcus</taxon>
    </lineage>
</organism>
<proteinExistence type="predicted"/>
<gene>
    <name evidence="4" type="primary">ltrA</name>
    <name evidence="4" type="ORF">HZY93_07895</name>
</gene>
<dbReference type="Proteomes" id="UP000563349">
    <property type="component" value="Unassembled WGS sequence"/>
</dbReference>
<dbReference type="PANTHER" id="PTHR34047:SF8">
    <property type="entry name" value="PROTEIN YKFC"/>
    <property type="match status" value="1"/>
</dbReference>
<dbReference type="InterPro" id="IPR043128">
    <property type="entry name" value="Rev_trsase/Diguanyl_cyclase"/>
</dbReference>